<keyword evidence="1 4" id="KW-0808">Transferase</keyword>
<evidence type="ECO:0000259" key="2">
    <source>
        <dbReference type="Pfam" id="PF00534"/>
    </source>
</evidence>
<evidence type="ECO:0000256" key="1">
    <source>
        <dbReference type="ARBA" id="ARBA00022679"/>
    </source>
</evidence>
<dbReference type="PANTHER" id="PTHR46401">
    <property type="entry name" value="GLYCOSYLTRANSFERASE WBBK-RELATED"/>
    <property type="match status" value="1"/>
</dbReference>
<feature type="domain" description="Glycosyl transferase family 1" evidence="2">
    <location>
        <begin position="253"/>
        <end position="413"/>
    </location>
</feature>
<dbReference type="Proteomes" id="UP000320055">
    <property type="component" value="Unassembled WGS sequence"/>
</dbReference>
<dbReference type="RefSeq" id="WP_222426901.1">
    <property type="nucleotide sequence ID" value="NZ_LR213776.1"/>
</dbReference>
<dbReference type="EMBL" id="CAACVJ010000046">
    <property type="protein sequence ID" value="VEP12223.1"/>
    <property type="molecule type" value="Genomic_DNA"/>
</dbReference>
<dbReference type="AlphaFoldDB" id="A0A563VLM1"/>
<dbReference type="CDD" id="cd03794">
    <property type="entry name" value="GT4_WbuB-like"/>
    <property type="match status" value="1"/>
</dbReference>
<dbReference type="InterPro" id="IPR028098">
    <property type="entry name" value="Glyco_trans_4-like_N"/>
</dbReference>
<dbReference type="Pfam" id="PF13579">
    <property type="entry name" value="Glyco_trans_4_4"/>
    <property type="match status" value="1"/>
</dbReference>
<dbReference type="GO" id="GO:0009103">
    <property type="term" value="P:lipopolysaccharide biosynthetic process"/>
    <property type="evidence" value="ECO:0007669"/>
    <property type="project" value="TreeGrafter"/>
</dbReference>
<evidence type="ECO:0000259" key="3">
    <source>
        <dbReference type="Pfam" id="PF13579"/>
    </source>
</evidence>
<keyword evidence="5" id="KW-1185">Reference proteome</keyword>
<reference evidence="4 5" key="1">
    <citation type="submission" date="2019-01" db="EMBL/GenBank/DDBJ databases">
        <authorList>
            <person name="Brito A."/>
        </authorList>
    </citation>
    <scope>NUCLEOTIDE SEQUENCE [LARGE SCALE GENOMIC DNA]</scope>
    <source>
        <strain evidence="4">1</strain>
    </source>
</reference>
<proteinExistence type="predicted"/>
<dbReference type="SUPFAM" id="SSF53756">
    <property type="entry name" value="UDP-Glycosyltransferase/glycogen phosphorylase"/>
    <property type="match status" value="1"/>
</dbReference>
<accession>A0A563VLM1</accession>
<dbReference type="Pfam" id="PF00534">
    <property type="entry name" value="Glycos_transf_1"/>
    <property type="match status" value="1"/>
</dbReference>
<organism evidence="4 5">
    <name type="scientific">Hyella patelloides LEGE 07179</name>
    <dbReference type="NCBI Taxonomy" id="945734"/>
    <lineage>
        <taxon>Bacteria</taxon>
        <taxon>Bacillati</taxon>
        <taxon>Cyanobacteriota</taxon>
        <taxon>Cyanophyceae</taxon>
        <taxon>Pleurocapsales</taxon>
        <taxon>Hyellaceae</taxon>
        <taxon>Hyella</taxon>
    </lineage>
</organism>
<dbReference type="InterPro" id="IPR001296">
    <property type="entry name" value="Glyco_trans_1"/>
</dbReference>
<name>A0A563VLM1_9CYAN</name>
<evidence type="ECO:0000313" key="5">
    <source>
        <dbReference type="Proteomes" id="UP000320055"/>
    </source>
</evidence>
<sequence length="453" mass="50790">MFKLSDVWATQIKNVYIDTTIQDKDLQIAKEYDFRLSIITQFYPPDYAATGQLIQELATQLEDNNIEVNVFTGQPGYAFSEENAPPKEKVKGVTIKRSRASRMWSGRITGKAINGIIFCLRTALHIVRHRKRNDVLLITTAPPFLSVVGYLTNLFFGVSYVCLVYDLYPDVATEFGLISDNHPIAKFWNWVNGKVWRRAKSIIVLSETMKNRITAKHPDTDSKIAIIHNWANADWIKPLAKQQNWFACEHGIDRKFTVLYSGNLGRCHDVDTILGTIKLLKNEPIQFVFIGAGAKHDICRQTVADWGFDNCSFLPYQDRKNLPYSLTACDLALVSIAPGMEGIVAPSKLYGVMAAGRAIAAICEPHSYLRELLAEAGCGGCFNNQDSYGLANFIRYLADNPHLSVDMGASGRQYLETNFTPQIIAQKYHQVLNPNASEVKSHAVSNQELEISS</sequence>
<evidence type="ECO:0000313" key="4">
    <source>
        <dbReference type="EMBL" id="VEP12223.1"/>
    </source>
</evidence>
<gene>
    <name evidence="4" type="ORF">H1P_140006</name>
</gene>
<dbReference type="GO" id="GO:0016757">
    <property type="term" value="F:glycosyltransferase activity"/>
    <property type="evidence" value="ECO:0007669"/>
    <property type="project" value="InterPro"/>
</dbReference>
<dbReference type="Gene3D" id="3.40.50.2000">
    <property type="entry name" value="Glycogen Phosphorylase B"/>
    <property type="match status" value="2"/>
</dbReference>
<protein>
    <submittedName>
        <fullName evidence="4">Glycosyltransferase</fullName>
    </submittedName>
</protein>
<dbReference type="PANTHER" id="PTHR46401:SF2">
    <property type="entry name" value="GLYCOSYLTRANSFERASE WBBK-RELATED"/>
    <property type="match status" value="1"/>
</dbReference>
<feature type="domain" description="Glycosyltransferase subfamily 4-like N-terminal" evidence="3">
    <location>
        <begin position="53"/>
        <end position="230"/>
    </location>
</feature>